<accession>B9RDN5</accession>
<dbReference type="SUPFAM" id="SSF51735">
    <property type="entry name" value="NAD(P)-binding Rossmann-fold domains"/>
    <property type="match status" value="2"/>
</dbReference>
<dbReference type="PRINTS" id="PR00080">
    <property type="entry name" value="SDRFAMILY"/>
</dbReference>
<dbReference type="GO" id="GO:0004090">
    <property type="term" value="F:carbonyl reductase (NADPH) activity"/>
    <property type="evidence" value="ECO:0007669"/>
    <property type="project" value="UniProtKB-EC"/>
</dbReference>
<evidence type="ECO:0000313" key="4">
    <source>
        <dbReference type="EMBL" id="EEF50493.1"/>
    </source>
</evidence>
<evidence type="ECO:0000256" key="1">
    <source>
        <dbReference type="ARBA" id="ARBA00006484"/>
    </source>
</evidence>
<sequence length="544" mass="59210">MAHGQPSTTTTTKRYAVVTGANKGIGFEICRQLASNGIIVVLTSRDENRGLEAVQKLKDSGTADGFVVFHQLDVVDSDSIASLADFIKTQFGKLDILVNNAGASGVELKQDNFKKCFEHGKGWVKSSINYFVSVLVQTVEQCLKTNYYGARGMVEALVPLLQLSDSARIVNVSSMMGVLQFLKDFKDEMLETKGWPTEFSAYIVAKAAMNAYTRILAKKYPSFLVNALCPGSCKTDMVHNIGLLSAAEGAEYAVRYAVVTGANKGIGFGICEQLASNGIVVILTARDERRGLEAVQKLKDSGLSDYVVFHQLDVANTATIAVLADFIKAQFGKLDILVNNAGIGGVEADDDALRASFSSNEGAQFGWLELLTETYELAEACITVNYYGAKRMVEALFPLLQLSDSPRIVNVSSSMGKLKNVSNEWATQVLSDADKLSEERIDEVLGKYLTDFKEGTRKTNGWPALLSAYILSKAAMNAYTRIIAKNFPTFRINCVCPGHVKTDINFSTGKLPVKEGAESPVRLALLPNNGPSGCFFFRKEESPF</sequence>
<proteinExistence type="inferred from homology"/>
<evidence type="ECO:0000256" key="2">
    <source>
        <dbReference type="ARBA" id="ARBA00022857"/>
    </source>
</evidence>
<dbReference type="InParanoid" id="B9RDN5"/>
<dbReference type="STRING" id="3988.B9RDN5"/>
<dbReference type="FunCoup" id="B9RDN5">
    <property type="interactions" value="157"/>
</dbReference>
<dbReference type="Proteomes" id="UP000008311">
    <property type="component" value="Unassembled WGS sequence"/>
</dbReference>
<dbReference type="eggNOG" id="KOG1208">
    <property type="taxonomic scope" value="Eukaryota"/>
</dbReference>
<comment type="similarity">
    <text evidence="1">Belongs to the short-chain dehydrogenases/reductases (SDR) family.</text>
</comment>
<dbReference type="GO" id="GO:0050221">
    <property type="term" value="F:prostaglandin E2 9-reductase activity"/>
    <property type="evidence" value="ECO:0007669"/>
    <property type="project" value="UniProtKB-EC"/>
</dbReference>
<name>B9RDN5_RICCO</name>
<dbReference type="PANTHER" id="PTHR43490">
    <property type="entry name" value="(+)-NEOMENTHOL DEHYDROGENASE"/>
    <property type="match status" value="1"/>
</dbReference>
<dbReference type="FunFam" id="3.40.50.720:FF:000312">
    <property type="entry name" value="(+)-neomenthol dehydrogenase"/>
    <property type="match status" value="1"/>
</dbReference>
<dbReference type="CDD" id="cd05324">
    <property type="entry name" value="carb_red_PTCR-like_SDR_c"/>
    <property type="match status" value="2"/>
</dbReference>
<dbReference type="PRINTS" id="PR00081">
    <property type="entry name" value="GDHRDH"/>
</dbReference>
<dbReference type="InterPro" id="IPR036291">
    <property type="entry name" value="NAD(P)-bd_dom_sf"/>
</dbReference>
<keyword evidence="5" id="KW-1185">Reference proteome</keyword>
<gene>
    <name evidence="4" type="ORF">RCOM_1614570</name>
</gene>
<evidence type="ECO:0000313" key="5">
    <source>
        <dbReference type="Proteomes" id="UP000008311"/>
    </source>
</evidence>
<organism evidence="4 5">
    <name type="scientific">Ricinus communis</name>
    <name type="common">Castor bean</name>
    <dbReference type="NCBI Taxonomy" id="3988"/>
    <lineage>
        <taxon>Eukaryota</taxon>
        <taxon>Viridiplantae</taxon>
        <taxon>Streptophyta</taxon>
        <taxon>Embryophyta</taxon>
        <taxon>Tracheophyta</taxon>
        <taxon>Spermatophyta</taxon>
        <taxon>Magnoliopsida</taxon>
        <taxon>eudicotyledons</taxon>
        <taxon>Gunneridae</taxon>
        <taxon>Pentapetalae</taxon>
        <taxon>rosids</taxon>
        <taxon>fabids</taxon>
        <taxon>Malpighiales</taxon>
        <taxon>Euphorbiaceae</taxon>
        <taxon>Acalyphoideae</taxon>
        <taxon>Acalypheae</taxon>
        <taxon>Ricinus</taxon>
    </lineage>
</organism>
<dbReference type="InterPro" id="IPR045313">
    <property type="entry name" value="CBR1-like"/>
</dbReference>
<keyword evidence="3 4" id="KW-0560">Oxidoreductase</keyword>
<dbReference type="EMBL" id="EQ973775">
    <property type="protein sequence ID" value="EEF50493.1"/>
    <property type="molecule type" value="Genomic_DNA"/>
</dbReference>
<dbReference type="AlphaFoldDB" id="B9RDN5"/>
<dbReference type="EC" id="1.1.1.184" evidence="4"/>
<dbReference type="EC" id="1.1.1.189" evidence="4"/>
<reference evidence="5" key="1">
    <citation type="journal article" date="2010" name="Nat. Biotechnol.">
        <title>Draft genome sequence of the oilseed species Ricinus communis.</title>
        <authorList>
            <person name="Chan A.P."/>
            <person name="Crabtree J."/>
            <person name="Zhao Q."/>
            <person name="Lorenzi H."/>
            <person name="Orvis J."/>
            <person name="Puiu D."/>
            <person name="Melake-Berhan A."/>
            <person name="Jones K.M."/>
            <person name="Redman J."/>
            <person name="Chen G."/>
            <person name="Cahoon E.B."/>
            <person name="Gedil M."/>
            <person name="Stanke M."/>
            <person name="Haas B.J."/>
            <person name="Wortman J.R."/>
            <person name="Fraser-Liggett C.M."/>
            <person name="Ravel J."/>
            <person name="Rabinowicz P.D."/>
        </authorList>
    </citation>
    <scope>NUCLEOTIDE SEQUENCE [LARGE SCALE GENOMIC DNA]</scope>
    <source>
        <strain evidence="5">cv. Hale</strain>
    </source>
</reference>
<dbReference type="PANTHER" id="PTHR43490:SF98">
    <property type="entry name" value="OS02G0640600 PROTEIN"/>
    <property type="match status" value="1"/>
</dbReference>
<dbReference type="InterPro" id="IPR002347">
    <property type="entry name" value="SDR_fam"/>
</dbReference>
<dbReference type="Pfam" id="PF00106">
    <property type="entry name" value="adh_short"/>
    <property type="match status" value="2"/>
</dbReference>
<protein>
    <submittedName>
        <fullName evidence="4">Carbonyl reductase, putative</fullName>
        <ecNumber evidence="4">1.1.1.184</ecNumber>
        <ecNumber evidence="4">1.1.1.189</ecNumber>
    </submittedName>
</protein>
<evidence type="ECO:0000256" key="3">
    <source>
        <dbReference type="ARBA" id="ARBA00023002"/>
    </source>
</evidence>
<keyword evidence="2" id="KW-0521">NADP</keyword>
<dbReference type="Gene3D" id="3.40.50.720">
    <property type="entry name" value="NAD(P)-binding Rossmann-like Domain"/>
    <property type="match status" value="2"/>
</dbReference>